<keyword evidence="3" id="KW-1185">Reference proteome</keyword>
<keyword evidence="1" id="KW-0472">Membrane</keyword>
<protein>
    <submittedName>
        <fullName evidence="2">Putative signal peptide-containing lipoprotein</fullName>
    </submittedName>
</protein>
<feature type="transmembrane region" description="Helical" evidence="1">
    <location>
        <begin position="6"/>
        <end position="29"/>
    </location>
</feature>
<reference evidence="2 3" key="1">
    <citation type="submission" date="2020-03" db="EMBL/GenBank/DDBJ databases">
        <authorList>
            <person name="Skorynina A."/>
            <person name="Kazantseva O."/>
            <person name="Baycher S."/>
            <person name="Piligrimova E."/>
            <person name="Kuliabin V."/>
            <person name="Shadrin A."/>
        </authorList>
    </citation>
    <scope>NUCLEOTIDE SEQUENCE [LARGE SCALE GENOMIC DNA]</scope>
</reference>
<organism evidence="2 3">
    <name type="scientific">Bacillus phage Izhevsk</name>
    <dbReference type="NCBI Taxonomy" id="2724322"/>
    <lineage>
        <taxon>Viruses</taxon>
        <taxon>Duplodnaviria</taxon>
        <taxon>Heunggongvirae</taxon>
        <taxon>Uroviricota</taxon>
        <taxon>Caudoviricetes</taxon>
        <taxon>Joanripponvirinae</taxon>
        <taxon>Tsamsavirus</taxon>
        <taxon>Tsamsavirus izhevsk</taxon>
    </lineage>
</organism>
<sequence>MVYTYSMLFITYAILFLMMSGCMLVSVLIRDLKNDNSTSTDEEKLQSEAFLQSFWDTGFFGKVNFVLLHGARFWAIVLGDKFKRKG</sequence>
<name>A0A6H0X682_9CAUD</name>
<evidence type="ECO:0000256" key="1">
    <source>
        <dbReference type="SAM" id="Phobius"/>
    </source>
</evidence>
<accession>A0A6H0X682</accession>
<proteinExistence type="predicted"/>
<evidence type="ECO:0000313" key="2">
    <source>
        <dbReference type="EMBL" id="QIW89818.1"/>
    </source>
</evidence>
<gene>
    <name evidence="2" type="ORF">Izhevsk_137</name>
</gene>
<dbReference type="Proteomes" id="UP000503405">
    <property type="component" value="Segment"/>
</dbReference>
<evidence type="ECO:0000313" key="3">
    <source>
        <dbReference type="Proteomes" id="UP000503405"/>
    </source>
</evidence>
<keyword evidence="2" id="KW-0449">Lipoprotein</keyword>
<keyword evidence="1" id="KW-0812">Transmembrane</keyword>
<keyword evidence="1" id="KW-1133">Transmembrane helix</keyword>
<dbReference type="EMBL" id="MT254578">
    <property type="protein sequence ID" value="QIW89818.1"/>
    <property type="molecule type" value="Genomic_DNA"/>
</dbReference>